<sequence length="358" mass="41776">MVSHSQNLTNNIFLLNPFKRHPGMICLCGHAIAESILTKVDRQTRKLAYKTWLDFSTRQLDERIHSYLTFRRMVDSLQSEEATDAVTLLRSDFIGFLGDVYIDDDKEIKQADFLTAEGVLLKPEIDENRYRMASALVDSFIRRHVIPQKYPNAPSTPIPKHYRTGRLDILEILKESLKFFDKGLIELAELRSYKTPSVRVDCNRNTQVPRESVYDTELMRILMNWLGGLEKYRVTGQWHLRSDDGIDKYSYIVIDKPKKATVILELLATGNSSFIKKHIDKVPYYKNLLVAEESWVVHFTREDGYLGHPNWQSDDQINEGVNVVHFWHDKNFKTVRMSARWKDVEGNIQKMDDQQLVH</sequence>
<keyword evidence="2" id="KW-1185">Reference proteome</keyword>
<dbReference type="AlphaFoldDB" id="A0A433QVY3"/>
<proteinExistence type="predicted"/>
<evidence type="ECO:0000313" key="1">
    <source>
        <dbReference type="EMBL" id="RUS33981.1"/>
    </source>
</evidence>
<protein>
    <submittedName>
        <fullName evidence="1">Uncharacterized protein</fullName>
    </submittedName>
</protein>
<accession>A0A433QVY3</accession>
<gene>
    <name evidence="1" type="ORF">BC938DRAFT_483000</name>
</gene>
<name>A0A433QVY3_9FUNG</name>
<evidence type="ECO:0000313" key="2">
    <source>
        <dbReference type="Proteomes" id="UP000274822"/>
    </source>
</evidence>
<reference evidence="1 2" key="1">
    <citation type="journal article" date="2018" name="New Phytol.">
        <title>Phylogenomics of Endogonaceae and evolution of mycorrhizas within Mucoromycota.</title>
        <authorList>
            <person name="Chang Y."/>
            <person name="Desiro A."/>
            <person name="Na H."/>
            <person name="Sandor L."/>
            <person name="Lipzen A."/>
            <person name="Clum A."/>
            <person name="Barry K."/>
            <person name="Grigoriev I.V."/>
            <person name="Martin F.M."/>
            <person name="Stajich J.E."/>
            <person name="Smith M.E."/>
            <person name="Bonito G."/>
            <person name="Spatafora J.W."/>
        </authorList>
    </citation>
    <scope>NUCLEOTIDE SEQUENCE [LARGE SCALE GENOMIC DNA]</scope>
    <source>
        <strain evidence="1 2">AD002</strain>
    </source>
</reference>
<comment type="caution">
    <text evidence="1">The sequence shown here is derived from an EMBL/GenBank/DDBJ whole genome shotgun (WGS) entry which is preliminary data.</text>
</comment>
<dbReference type="EMBL" id="RBNJ01000809">
    <property type="protein sequence ID" value="RUS33981.1"/>
    <property type="molecule type" value="Genomic_DNA"/>
</dbReference>
<organism evidence="1 2">
    <name type="scientific">Jimgerdemannia flammicorona</name>
    <dbReference type="NCBI Taxonomy" id="994334"/>
    <lineage>
        <taxon>Eukaryota</taxon>
        <taxon>Fungi</taxon>
        <taxon>Fungi incertae sedis</taxon>
        <taxon>Mucoromycota</taxon>
        <taxon>Mucoromycotina</taxon>
        <taxon>Endogonomycetes</taxon>
        <taxon>Endogonales</taxon>
        <taxon>Endogonaceae</taxon>
        <taxon>Jimgerdemannia</taxon>
    </lineage>
</organism>
<dbReference type="Proteomes" id="UP000274822">
    <property type="component" value="Unassembled WGS sequence"/>
</dbReference>